<evidence type="ECO:0000256" key="2">
    <source>
        <dbReference type="ARBA" id="ARBA00009085"/>
    </source>
</evidence>
<dbReference type="PANTHER" id="PTHR24006">
    <property type="entry name" value="UBIQUITIN CARBOXYL-TERMINAL HYDROLASE"/>
    <property type="match status" value="1"/>
</dbReference>
<dbReference type="GO" id="GO:0006508">
    <property type="term" value="P:proteolysis"/>
    <property type="evidence" value="ECO:0007669"/>
    <property type="project" value="UniProtKB-KW"/>
</dbReference>
<organism evidence="10 11">
    <name type="scientific">Marssonina brunnea f. sp. multigermtubi (strain MB_m1)</name>
    <name type="common">Marssonina leaf spot fungus</name>
    <dbReference type="NCBI Taxonomy" id="1072389"/>
    <lineage>
        <taxon>Eukaryota</taxon>
        <taxon>Fungi</taxon>
        <taxon>Dikarya</taxon>
        <taxon>Ascomycota</taxon>
        <taxon>Pezizomycotina</taxon>
        <taxon>Leotiomycetes</taxon>
        <taxon>Helotiales</taxon>
        <taxon>Drepanopezizaceae</taxon>
        <taxon>Drepanopeziza</taxon>
    </lineage>
</organism>
<keyword evidence="5" id="KW-0833">Ubl conjugation pathway</keyword>
<evidence type="ECO:0000256" key="1">
    <source>
        <dbReference type="ARBA" id="ARBA00000707"/>
    </source>
</evidence>
<keyword evidence="7" id="KW-0788">Thiol protease</keyword>
<accession>K1X159</accession>
<proteinExistence type="inferred from homology"/>
<dbReference type="Proteomes" id="UP000006753">
    <property type="component" value="Unassembled WGS sequence"/>
</dbReference>
<feature type="region of interest" description="Disordered" evidence="8">
    <location>
        <begin position="1"/>
        <end position="31"/>
    </location>
</feature>
<dbReference type="Pfam" id="PF00443">
    <property type="entry name" value="UCH"/>
    <property type="match status" value="1"/>
</dbReference>
<feature type="compositionally biased region" description="Basic and acidic residues" evidence="8">
    <location>
        <begin position="791"/>
        <end position="823"/>
    </location>
</feature>
<dbReference type="AlphaFoldDB" id="K1X159"/>
<feature type="region of interest" description="Disordered" evidence="8">
    <location>
        <begin position="306"/>
        <end position="371"/>
    </location>
</feature>
<evidence type="ECO:0000256" key="4">
    <source>
        <dbReference type="ARBA" id="ARBA00022670"/>
    </source>
</evidence>
<evidence type="ECO:0000256" key="3">
    <source>
        <dbReference type="ARBA" id="ARBA00012759"/>
    </source>
</evidence>
<dbReference type="GeneID" id="18759148"/>
<keyword evidence="11" id="KW-1185">Reference proteome</keyword>
<evidence type="ECO:0000313" key="11">
    <source>
        <dbReference type="Proteomes" id="UP000006753"/>
    </source>
</evidence>
<reference evidence="10 11" key="1">
    <citation type="journal article" date="2012" name="BMC Genomics">
        <title>Sequencing the genome of Marssonina brunnea reveals fungus-poplar co-evolution.</title>
        <authorList>
            <person name="Zhu S."/>
            <person name="Cao Y.-Z."/>
            <person name="Jiang C."/>
            <person name="Tan B.-Y."/>
            <person name="Wang Z."/>
            <person name="Feng S."/>
            <person name="Zhang L."/>
            <person name="Su X.-H."/>
            <person name="Brejova B."/>
            <person name="Vinar T."/>
            <person name="Xu M."/>
            <person name="Wang M.-X."/>
            <person name="Zhang S.-G."/>
            <person name="Huang M.-R."/>
            <person name="Wu R."/>
            <person name="Zhou Y."/>
        </authorList>
    </citation>
    <scope>NUCLEOTIDE SEQUENCE [LARGE SCALE GENOMIC DNA]</scope>
    <source>
        <strain evidence="10 11">MB_m1</strain>
    </source>
</reference>
<evidence type="ECO:0000259" key="9">
    <source>
        <dbReference type="PROSITE" id="PS50235"/>
    </source>
</evidence>
<dbReference type="RefSeq" id="XP_007291102.1">
    <property type="nucleotide sequence ID" value="XM_007291040.1"/>
</dbReference>
<comment type="similarity">
    <text evidence="2">Belongs to the peptidase C19 family.</text>
</comment>
<name>K1X159_MARBU</name>
<dbReference type="InterPro" id="IPR028889">
    <property type="entry name" value="USP"/>
</dbReference>
<feature type="region of interest" description="Disordered" evidence="8">
    <location>
        <begin position="664"/>
        <end position="823"/>
    </location>
</feature>
<dbReference type="KEGG" id="mbe:MBM_03213"/>
<feature type="compositionally biased region" description="Basic residues" evidence="8">
    <location>
        <begin position="684"/>
        <end position="694"/>
    </location>
</feature>
<dbReference type="HOGENOM" id="CLU_009919_1_1_1"/>
<evidence type="ECO:0000256" key="5">
    <source>
        <dbReference type="ARBA" id="ARBA00022786"/>
    </source>
</evidence>
<feature type="region of interest" description="Disordered" evidence="8">
    <location>
        <begin position="622"/>
        <end position="652"/>
    </location>
</feature>
<evidence type="ECO:0000256" key="6">
    <source>
        <dbReference type="ARBA" id="ARBA00022801"/>
    </source>
</evidence>
<dbReference type="OMA" id="AECGWED"/>
<sequence length="823" mass="93119">MNINRLISRRDKDGSAHRRVKSRDKGTEKKSPIIHGEGGLISIFKPSYPQQKLDKDKAKEFKEKVSAIKKRLKEEGCTSLSDENIDFVLGCQNTKGSVEKSMELLRIFQESLHFQIVPFNPDVYLRGAVNREFVTCYIDSLLFAIFAKLPNYEDILLQRFQDEPRNRLSAILRVYVNMLRRGVLIEADITEQLQVAMADCGWENARTTQQQDVAEAFCHLADILGMPLLRMEMHLYHGAKEGDPDDHKFVEERLLNIAIPDHLPPGRTCWKLEEIMEAYFTSPIHVTRPLERSVTKSSLQIANSHYDEQGEASTLPQINFPDHPFSWSTPDNPVTPATPRTSNSRDRSTSIIWARVQPPDKKPEDSPQSSTIDFLNMKTDTMLGPESIDSGKSFSTPLVRNDSVRKEASVEAWQSFTIKHENPSSESTLPNSEPIDNNPLIGVCLKRYGFDEKGPKRNGIPVDIPLEIRIPHFTSSEGGVEEDVKLSLQSFVCHQGDRIDSGHYISYTRGTAPIVDGDYKSDRKLVNANRPPGYSEERWIRFNDLAKPRIENVDVREALGTEMPYLLFYQLQSYKTVTPPDPEPPSYHESNFEANLINCTPQEDRPSYFDSAAYDPTLSGRVSEEVPLSDTPRHSLNLPEGSIESRRGSLPSTEYSLASTANSILTTSQPSTPVEETTAQKVSRAAHKFTRANKTRSTSQSEDKSVENRVEKRISNTFSRLAMMKSKDQVVTKPDNQNPEESTGPSDTIINPADVEPRRSIAIETPTEQTEHLSEFNADVGRSRSRKGKDKKREKSKGPSERSEGHYYGHYKEKVQDRECTIM</sequence>
<dbReference type="OrthoDB" id="6287070at2759"/>
<evidence type="ECO:0000313" key="10">
    <source>
        <dbReference type="EMBL" id="EKD18971.1"/>
    </source>
</evidence>
<evidence type="ECO:0000256" key="8">
    <source>
        <dbReference type="SAM" id="MobiDB-lite"/>
    </source>
</evidence>
<feature type="compositionally biased region" description="Basic and acidic residues" evidence="8">
    <location>
        <begin position="701"/>
        <end position="714"/>
    </location>
</feature>
<dbReference type="GO" id="GO:0016579">
    <property type="term" value="P:protein deubiquitination"/>
    <property type="evidence" value="ECO:0007669"/>
    <property type="project" value="InterPro"/>
</dbReference>
<dbReference type="PROSITE" id="PS50235">
    <property type="entry name" value="USP_3"/>
    <property type="match status" value="1"/>
</dbReference>
<dbReference type="InterPro" id="IPR001394">
    <property type="entry name" value="Peptidase_C19_UCH"/>
</dbReference>
<dbReference type="EC" id="3.4.19.12" evidence="3"/>
<dbReference type="PANTHER" id="PTHR24006:SF722">
    <property type="entry name" value="UBIQUITIN CARBOXYL-TERMINAL HYDROLASE 48"/>
    <property type="match status" value="1"/>
</dbReference>
<dbReference type="GO" id="GO:0005634">
    <property type="term" value="C:nucleus"/>
    <property type="evidence" value="ECO:0007669"/>
    <property type="project" value="UniProtKB-SubCell"/>
</dbReference>
<dbReference type="STRING" id="1072389.K1X159"/>
<keyword evidence="6 10" id="KW-0378">Hydrolase</keyword>
<dbReference type="GO" id="GO:0004843">
    <property type="term" value="F:cysteine-type deubiquitinase activity"/>
    <property type="evidence" value="ECO:0007669"/>
    <property type="project" value="UniProtKB-EC"/>
</dbReference>
<dbReference type="InParanoid" id="K1X159"/>
<dbReference type="eggNOG" id="ENOG502RZJR">
    <property type="taxonomic scope" value="Eukaryota"/>
</dbReference>
<dbReference type="SUPFAM" id="SSF54001">
    <property type="entry name" value="Cysteine proteinases"/>
    <property type="match status" value="1"/>
</dbReference>
<dbReference type="InterPro" id="IPR038765">
    <property type="entry name" value="Papain-like_cys_pep_sf"/>
</dbReference>
<dbReference type="InterPro" id="IPR050164">
    <property type="entry name" value="Peptidase_C19"/>
</dbReference>
<dbReference type="EMBL" id="JH921432">
    <property type="protein sequence ID" value="EKD18971.1"/>
    <property type="molecule type" value="Genomic_DNA"/>
</dbReference>
<dbReference type="Gene3D" id="3.90.70.10">
    <property type="entry name" value="Cysteine proteinases"/>
    <property type="match status" value="2"/>
</dbReference>
<feature type="compositionally biased region" description="Polar residues" evidence="8">
    <location>
        <begin position="664"/>
        <end position="681"/>
    </location>
</feature>
<feature type="domain" description="USP" evidence="9">
    <location>
        <begin position="126"/>
        <end position="572"/>
    </location>
</feature>
<feature type="compositionally biased region" description="Polar residues" evidence="8">
    <location>
        <begin position="734"/>
        <end position="749"/>
    </location>
</feature>
<dbReference type="GO" id="GO:0005829">
    <property type="term" value="C:cytosol"/>
    <property type="evidence" value="ECO:0007669"/>
    <property type="project" value="TreeGrafter"/>
</dbReference>
<comment type="catalytic activity">
    <reaction evidence="1">
        <text>Thiol-dependent hydrolysis of ester, thioester, amide, peptide and isopeptide bonds formed by the C-terminal Gly of ubiquitin (a 76-residue protein attached to proteins as an intracellular targeting signal).</text>
        <dbReference type="EC" id="3.4.19.12"/>
    </reaction>
</comment>
<keyword evidence="4" id="KW-0645">Protease</keyword>
<gene>
    <name evidence="10" type="ORF">MBM_03213</name>
</gene>
<protein>
    <recommendedName>
        <fullName evidence="3">ubiquitinyl hydrolase 1</fullName>
        <ecNumber evidence="3">3.4.19.12</ecNumber>
    </recommendedName>
</protein>
<evidence type="ECO:0000256" key="7">
    <source>
        <dbReference type="ARBA" id="ARBA00022807"/>
    </source>
</evidence>